<dbReference type="InterPro" id="IPR050072">
    <property type="entry name" value="Peptidase_M20A"/>
</dbReference>
<gene>
    <name evidence="16" type="ORF">FD35_GL000091</name>
</gene>
<accession>A0A0R1RJH7</accession>
<dbReference type="Gene3D" id="3.40.630.10">
    <property type="entry name" value="Zn peptidases"/>
    <property type="match status" value="1"/>
</dbReference>
<comment type="pathway">
    <text evidence="3">Amino-acid biosynthesis; L-lysine biosynthesis via DAP pathway; LL-2,6-diaminopimelate from (S)-tetrahydrodipicolinate (succinylase route): step 3/3.</text>
</comment>
<evidence type="ECO:0000256" key="9">
    <source>
        <dbReference type="ARBA" id="ARBA00022801"/>
    </source>
</evidence>
<dbReference type="AlphaFoldDB" id="A0A0R1RJH7"/>
<proteinExistence type="inferred from homology"/>
<dbReference type="PROSITE" id="PS00758">
    <property type="entry name" value="ARGE_DAPE_CPG2_1"/>
    <property type="match status" value="1"/>
</dbReference>
<evidence type="ECO:0000256" key="4">
    <source>
        <dbReference type="ARBA" id="ARBA00006247"/>
    </source>
</evidence>
<dbReference type="EMBL" id="AZFF01000001">
    <property type="protein sequence ID" value="KRL57085.1"/>
    <property type="molecule type" value="Genomic_DNA"/>
</dbReference>
<dbReference type="eggNOG" id="COG0624">
    <property type="taxonomic scope" value="Bacteria"/>
</dbReference>
<evidence type="ECO:0000259" key="15">
    <source>
        <dbReference type="Pfam" id="PF07687"/>
    </source>
</evidence>
<comment type="cofactor">
    <cofactor evidence="1">
        <name>Co(2+)</name>
        <dbReference type="ChEBI" id="CHEBI:48828"/>
    </cofactor>
</comment>
<dbReference type="Proteomes" id="UP000051999">
    <property type="component" value="Unassembled WGS sequence"/>
</dbReference>
<comment type="catalytic activity">
    <reaction evidence="14">
        <text>N-succinyl-(2S,6S)-2,6-diaminopimelate + H2O = (2S,6S)-2,6-diaminopimelate + succinate</text>
        <dbReference type="Rhea" id="RHEA:22608"/>
        <dbReference type="ChEBI" id="CHEBI:15377"/>
        <dbReference type="ChEBI" id="CHEBI:30031"/>
        <dbReference type="ChEBI" id="CHEBI:57609"/>
        <dbReference type="ChEBI" id="CHEBI:58087"/>
        <dbReference type="EC" id="3.5.1.18"/>
    </reaction>
</comment>
<dbReference type="EC" id="3.5.1.18" evidence="5"/>
<name>A0A0R1RJH7_9LACO</name>
<comment type="similarity">
    <text evidence="4">Belongs to the peptidase M20A family.</text>
</comment>
<feature type="domain" description="Peptidase M20 dimerisation" evidence="15">
    <location>
        <begin position="175"/>
        <end position="281"/>
    </location>
</feature>
<dbReference type="GO" id="GO:0019877">
    <property type="term" value="P:diaminopimelate biosynthetic process"/>
    <property type="evidence" value="ECO:0007669"/>
    <property type="project" value="UniProtKB-KW"/>
</dbReference>
<comment type="cofactor">
    <cofactor evidence="2">
        <name>Zn(2+)</name>
        <dbReference type="ChEBI" id="CHEBI:29105"/>
    </cofactor>
</comment>
<evidence type="ECO:0000256" key="11">
    <source>
        <dbReference type="ARBA" id="ARBA00022915"/>
    </source>
</evidence>
<dbReference type="PROSITE" id="PS00759">
    <property type="entry name" value="ARGE_DAPE_CPG2_2"/>
    <property type="match status" value="1"/>
</dbReference>
<dbReference type="InterPro" id="IPR001261">
    <property type="entry name" value="ArgE/DapE_CS"/>
</dbReference>
<evidence type="ECO:0000256" key="14">
    <source>
        <dbReference type="ARBA" id="ARBA00051301"/>
    </source>
</evidence>
<protein>
    <recommendedName>
        <fullName evidence="6">Probable succinyl-diaminopimelate desuccinylase</fullName>
        <ecNumber evidence="5">3.5.1.18</ecNumber>
    </recommendedName>
</protein>
<dbReference type="PANTHER" id="PTHR43808:SF8">
    <property type="entry name" value="PEPTIDASE M20 DIMERISATION DOMAIN-CONTAINING PROTEIN"/>
    <property type="match status" value="1"/>
</dbReference>
<evidence type="ECO:0000256" key="6">
    <source>
        <dbReference type="ARBA" id="ARBA00016853"/>
    </source>
</evidence>
<sequence>MEANMEDAAALKILTDLIAIPSVNDRESEVADYLAGLFKDLPAHIERVTFAPGRDNLVITIGDHGPLLGFSGHEDVVAAGNEADWTFPPFAGTIDQGNVYGRGASDMKSGLAAQVVAILDLLKSKQPLPGRLRLLASVGEETGEYGAAQLTQQGYANDLDGLVIGEPSAFDIKVTHKGVIDYKVTSLGKGSHSSRPDQGVNAITPLLKFAEQAESVMAANNKRDDVLGGLTHVISQIGGGEQINSVPANAWLTGNIRTIPAYPNDEVMAQLEDIIESLNKAGAKLSISYSYPEPPLPSQAGTKLAEITQAVLKNTIHRGGELTAGTGATDASEYTKAGQLPIVIVGPAAGTTDHQVNENVAIDDYLTGCHFYRALAEAFWAQTEE</sequence>
<dbReference type="InterPro" id="IPR010182">
    <property type="entry name" value="ArgE/DapE"/>
</dbReference>
<dbReference type="Pfam" id="PF01546">
    <property type="entry name" value="Peptidase_M20"/>
    <property type="match status" value="1"/>
</dbReference>
<dbReference type="GO" id="GO:0046872">
    <property type="term" value="F:metal ion binding"/>
    <property type="evidence" value="ECO:0007669"/>
    <property type="project" value="UniProtKB-KW"/>
</dbReference>
<evidence type="ECO:0000313" key="17">
    <source>
        <dbReference type="Proteomes" id="UP000051999"/>
    </source>
</evidence>
<evidence type="ECO:0000256" key="3">
    <source>
        <dbReference type="ARBA" id="ARBA00005130"/>
    </source>
</evidence>
<evidence type="ECO:0000313" key="16">
    <source>
        <dbReference type="EMBL" id="KRL57085.1"/>
    </source>
</evidence>
<dbReference type="InterPro" id="IPR011650">
    <property type="entry name" value="Peptidase_M20_dimer"/>
</dbReference>
<dbReference type="GO" id="GO:0009089">
    <property type="term" value="P:lysine biosynthetic process via diaminopimelate"/>
    <property type="evidence" value="ECO:0007669"/>
    <property type="project" value="UniProtKB-UniPathway"/>
</dbReference>
<dbReference type="CDD" id="cd08659">
    <property type="entry name" value="M20_ArgE_DapE-like"/>
    <property type="match status" value="1"/>
</dbReference>
<dbReference type="UniPathway" id="UPA00034">
    <property type="reaction ID" value="UER00021"/>
</dbReference>
<dbReference type="STRING" id="1114972.FD35_GL000091"/>
<keyword evidence="13" id="KW-0170">Cobalt</keyword>
<dbReference type="SUPFAM" id="SSF53187">
    <property type="entry name" value="Zn-dependent exopeptidases"/>
    <property type="match status" value="1"/>
</dbReference>
<dbReference type="GO" id="GO:0009014">
    <property type="term" value="F:succinyl-diaminopimelate desuccinylase activity"/>
    <property type="evidence" value="ECO:0007669"/>
    <property type="project" value="UniProtKB-EC"/>
</dbReference>
<evidence type="ECO:0000256" key="8">
    <source>
        <dbReference type="ARBA" id="ARBA00022723"/>
    </source>
</evidence>
<keyword evidence="11" id="KW-0220">Diaminopimelate biosynthesis</keyword>
<dbReference type="InterPro" id="IPR036264">
    <property type="entry name" value="Bact_exopeptidase_dim_dom"/>
</dbReference>
<keyword evidence="7" id="KW-0028">Amino-acid biosynthesis</keyword>
<keyword evidence="9" id="KW-0378">Hydrolase</keyword>
<dbReference type="PATRIC" id="fig|1114972.6.peg.89"/>
<evidence type="ECO:0000256" key="10">
    <source>
        <dbReference type="ARBA" id="ARBA00022833"/>
    </source>
</evidence>
<evidence type="ECO:0000256" key="1">
    <source>
        <dbReference type="ARBA" id="ARBA00001941"/>
    </source>
</evidence>
<dbReference type="InterPro" id="IPR002933">
    <property type="entry name" value="Peptidase_M20"/>
</dbReference>
<keyword evidence="12" id="KW-0457">Lysine biosynthesis</keyword>
<organism evidence="16 17">
    <name type="scientific">Furfurilactobacillus rossiae DSM 15814</name>
    <dbReference type="NCBI Taxonomy" id="1114972"/>
    <lineage>
        <taxon>Bacteria</taxon>
        <taxon>Bacillati</taxon>
        <taxon>Bacillota</taxon>
        <taxon>Bacilli</taxon>
        <taxon>Lactobacillales</taxon>
        <taxon>Lactobacillaceae</taxon>
        <taxon>Furfurilactobacillus</taxon>
    </lineage>
</organism>
<keyword evidence="17" id="KW-1185">Reference proteome</keyword>
<comment type="caution">
    <text evidence="16">The sequence shown here is derived from an EMBL/GenBank/DDBJ whole genome shotgun (WGS) entry which is preliminary data.</text>
</comment>
<keyword evidence="10" id="KW-0862">Zinc</keyword>
<dbReference type="SUPFAM" id="SSF55031">
    <property type="entry name" value="Bacterial exopeptidase dimerisation domain"/>
    <property type="match status" value="1"/>
</dbReference>
<keyword evidence="8" id="KW-0479">Metal-binding</keyword>
<dbReference type="PANTHER" id="PTHR43808">
    <property type="entry name" value="ACETYLORNITHINE DEACETYLASE"/>
    <property type="match status" value="1"/>
</dbReference>
<dbReference type="NCBIfam" id="TIGR01910">
    <property type="entry name" value="DapE-ArgE"/>
    <property type="match status" value="1"/>
</dbReference>
<evidence type="ECO:0000256" key="13">
    <source>
        <dbReference type="ARBA" id="ARBA00023285"/>
    </source>
</evidence>
<evidence type="ECO:0000256" key="2">
    <source>
        <dbReference type="ARBA" id="ARBA00001947"/>
    </source>
</evidence>
<evidence type="ECO:0000256" key="5">
    <source>
        <dbReference type="ARBA" id="ARBA00011921"/>
    </source>
</evidence>
<evidence type="ECO:0000256" key="12">
    <source>
        <dbReference type="ARBA" id="ARBA00023154"/>
    </source>
</evidence>
<reference evidence="16 17" key="1">
    <citation type="journal article" date="2015" name="Genome Announc.">
        <title>Expanding the biotechnology potential of lactobacilli through comparative genomics of 213 strains and associated genera.</title>
        <authorList>
            <person name="Sun Z."/>
            <person name="Harris H.M."/>
            <person name="McCann A."/>
            <person name="Guo C."/>
            <person name="Argimon S."/>
            <person name="Zhang W."/>
            <person name="Yang X."/>
            <person name="Jeffery I.B."/>
            <person name="Cooney J.C."/>
            <person name="Kagawa T.F."/>
            <person name="Liu W."/>
            <person name="Song Y."/>
            <person name="Salvetti E."/>
            <person name="Wrobel A."/>
            <person name="Rasinkangas P."/>
            <person name="Parkhill J."/>
            <person name="Rea M.C."/>
            <person name="O'Sullivan O."/>
            <person name="Ritari J."/>
            <person name="Douillard F.P."/>
            <person name="Paul Ross R."/>
            <person name="Yang R."/>
            <person name="Briner A.E."/>
            <person name="Felis G.E."/>
            <person name="de Vos W.M."/>
            <person name="Barrangou R."/>
            <person name="Klaenhammer T.R."/>
            <person name="Caufield P.W."/>
            <person name="Cui Y."/>
            <person name="Zhang H."/>
            <person name="O'Toole P.W."/>
        </authorList>
    </citation>
    <scope>NUCLEOTIDE SEQUENCE [LARGE SCALE GENOMIC DNA]</scope>
    <source>
        <strain evidence="16 17">DSM 15814</strain>
    </source>
</reference>
<evidence type="ECO:0000256" key="7">
    <source>
        <dbReference type="ARBA" id="ARBA00022605"/>
    </source>
</evidence>
<dbReference type="Pfam" id="PF07687">
    <property type="entry name" value="M20_dimer"/>
    <property type="match status" value="1"/>
</dbReference>
<dbReference type="NCBIfam" id="NF006365">
    <property type="entry name" value="PRK08588.1"/>
    <property type="match status" value="1"/>
</dbReference>
<dbReference type="Gene3D" id="3.30.70.360">
    <property type="match status" value="1"/>
</dbReference>